<dbReference type="GO" id="GO:0008270">
    <property type="term" value="F:zinc ion binding"/>
    <property type="evidence" value="ECO:0007669"/>
    <property type="project" value="UniProtKB-KW"/>
</dbReference>
<comment type="caution">
    <text evidence="12">The sequence shown here is derived from an EMBL/GenBank/DDBJ whole genome shotgun (WGS) entry which is preliminary data.</text>
</comment>
<dbReference type="PROSITE" id="PS00518">
    <property type="entry name" value="ZF_RING_1"/>
    <property type="match status" value="2"/>
</dbReference>
<sequence length="610" mass="69296">MVQYKKSINKLKSQNSKFFANSTSDKQQWNSQTRSNNQIHLVFQVASLSGGVLLVICHQILHHGKHDLEFGTNSFLRHDEQLRRELTATHVINKDSFTNLETSIKIWLWTGIIAPFIIVGAVTWVGGDPPNYVVHFVFSAIPQTMNILLTLVNENTILLKFLVFWARYFLGVFVIMECLRTGMLMVLFGVIGGGESAVSMKLVKLVSDRLIQRGRQLCSKCEREIEEIGGHFFRTCKHLICLSCITELATLTEKRTIRCVLNKSNDKLVCGGFLNLEDLQWIIPEQVFEAFRNRVEQNANAANSPNETEMGRPGPYLKSSTELLEQKDTDGDSAALAMSEVAPEDTQSGWSQISQTIIDLQASGLSFEEANSHMDLIPIWITDNIHTNECPICLEDIEPSQGIILKGCFHVFCRECISNHVTHCDTAEVQCPFREDDYICTSVLTPKEVETLVSRPTYVKHYEEYSLLEAEKCSPDTFHCLTPNCTGFCFVDREVAGALFFRCPKCGERSCTACKVIHAGTCEAYRRQILEEERRIREFAEDESNRIVQRANEERSEMMIRSYINQRTFMQCPRCHIPCYKFTGCNHVVCGSCRFKFDWNGNQPGTSGFS</sequence>
<dbReference type="PANTHER" id="PTHR22770">
    <property type="entry name" value="UBIQUITIN CONJUGATING ENZYME 7 INTERACTING PROTEIN-RELATED"/>
    <property type="match status" value="1"/>
</dbReference>
<evidence type="ECO:0000256" key="9">
    <source>
        <dbReference type="SAM" id="Phobius"/>
    </source>
</evidence>
<comment type="pathway">
    <text evidence="1">Protein modification; protein ubiquitination.</text>
</comment>
<keyword evidence="5 8" id="KW-0863">Zinc-finger</keyword>
<feature type="domain" description="RING-type" evidence="10">
    <location>
        <begin position="390"/>
        <end position="435"/>
    </location>
</feature>
<protein>
    <recommendedName>
        <fullName evidence="14">RBR-type E3 ubiquitin transferase</fullName>
    </recommendedName>
</protein>
<evidence type="ECO:0000256" key="7">
    <source>
        <dbReference type="ARBA" id="ARBA00022833"/>
    </source>
</evidence>
<evidence type="ECO:0000313" key="13">
    <source>
        <dbReference type="Proteomes" id="UP000198287"/>
    </source>
</evidence>
<dbReference type="Gene3D" id="1.20.120.1750">
    <property type="match status" value="1"/>
</dbReference>
<name>A0A226EUI4_FOLCA</name>
<dbReference type="AlphaFoldDB" id="A0A226EUI4"/>
<feature type="transmembrane region" description="Helical" evidence="9">
    <location>
        <begin position="106"/>
        <end position="126"/>
    </location>
</feature>
<evidence type="ECO:0000256" key="2">
    <source>
        <dbReference type="ARBA" id="ARBA00022679"/>
    </source>
</evidence>
<dbReference type="GO" id="GO:0043130">
    <property type="term" value="F:ubiquitin binding"/>
    <property type="evidence" value="ECO:0007669"/>
    <property type="project" value="TreeGrafter"/>
</dbReference>
<dbReference type="GO" id="GO:0097039">
    <property type="term" value="P:protein linear polyubiquitination"/>
    <property type="evidence" value="ECO:0007669"/>
    <property type="project" value="TreeGrafter"/>
</dbReference>
<dbReference type="Pfam" id="PF13639">
    <property type="entry name" value="zf-RING_2"/>
    <property type="match status" value="1"/>
</dbReference>
<keyword evidence="9" id="KW-0812">Transmembrane</keyword>
<evidence type="ECO:0000256" key="1">
    <source>
        <dbReference type="ARBA" id="ARBA00004906"/>
    </source>
</evidence>
<dbReference type="FunFam" id="3.30.40.10:FF:000137">
    <property type="entry name" value="RanBP-type and C3HC4-type zinc finger-containing protein 1"/>
    <property type="match status" value="1"/>
</dbReference>
<dbReference type="InterPro" id="IPR013083">
    <property type="entry name" value="Znf_RING/FYVE/PHD"/>
</dbReference>
<keyword evidence="9" id="KW-1133">Transmembrane helix</keyword>
<keyword evidence="13" id="KW-1185">Reference proteome</keyword>
<evidence type="ECO:0000256" key="8">
    <source>
        <dbReference type="PROSITE-ProRule" id="PRU00175"/>
    </source>
</evidence>
<dbReference type="InterPro" id="IPR001841">
    <property type="entry name" value="Znf_RING"/>
</dbReference>
<evidence type="ECO:0000259" key="11">
    <source>
        <dbReference type="PROSITE" id="PS51873"/>
    </source>
</evidence>
<evidence type="ECO:0000256" key="6">
    <source>
        <dbReference type="ARBA" id="ARBA00022786"/>
    </source>
</evidence>
<feature type="transmembrane region" description="Helical" evidence="9">
    <location>
        <begin position="132"/>
        <end position="152"/>
    </location>
</feature>
<feature type="domain" description="RING-type" evidence="11">
    <location>
        <begin position="386"/>
        <end position="610"/>
    </location>
</feature>
<dbReference type="EMBL" id="LNIX01000002">
    <property type="protein sequence ID" value="OXA60471.1"/>
    <property type="molecule type" value="Genomic_DNA"/>
</dbReference>
<accession>A0A226EUI4</accession>
<keyword evidence="4" id="KW-0677">Repeat</keyword>
<dbReference type="InterPro" id="IPR017907">
    <property type="entry name" value="Znf_RING_CS"/>
</dbReference>
<organism evidence="12 13">
    <name type="scientific">Folsomia candida</name>
    <name type="common">Springtail</name>
    <dbReference type="NCBI Taxonomy" id="158441"/>
    <lineage>
        <taxon>Eukaryota</taxon>
        <taxon>Metazoa</taxon>
        <taxon>Ecdysozoa</taxon>
        <taxon>Arthropoda</taxon>
        <taxon>Hexapoda</taxon>
        <taxon>Collembola</taxon>
        <taxon>Entomobryomorpha</taxon>
        <taxon>Isotomoidea</taxon>
        <taxon>Isotomidae</taxon>
        <taxon>Proisotominae</taxon>
        <taxon>Folsomia</taxon>
    </lineage>
</organism>
<gene>
    <name evidence="12" type="ORF">Fcan01_04896</name>
</gene>
<keyword evidence="3" id="KW-0479">Metal-binding</keyword>
<evidence type="ECO:0008006" key="14">
    <source>
        <dbReference type="Google" id="ProtNLM"/>
    </source>
</evidence>
<dbReference type="CDD" id="cd20336">
    <property type="entry name" value="Rcat_RBR"/>
    <property type="match status" value="1"/>
</dbReference>
<dbReference type="PROSITE" id="PS51873">
    <property type="entry name" value="TRIAD"/>
    <property type="match status" value="1"/>
</dbReference>
<keyword evidence="7" id="KW-0862">Zinc</keyword>
<dbReference type="PROSITE" id="PS50089">
    <property type="entry name" value="ZF_RING_2"/>
    <property type="match status" value="1"/>
</dbReference>
<dbReference type="SUPFAM" id="SSF57850">
    <property type="entry name" value="RING/U-box"/>
    <property type="match status" value="3"/>
</dbReference>
<dbReference type="OMA" id="WHEIELA"/>
<dbReference type="GO" id="GO:0004842">
    <property type="term" value="F:ubiquitin-protein transferase activity"/>
    <property type="evidence" value="ECO:0007669"/>
    <property type="project" value="TreeGrafter"/>
</dbReference>
<evidence type="ECO:0000256" key="3">
    <source>
        <dbReference type="ARBA" id="ARBA00022723"/>
    </source>
</evidence>
<dbReference type="STRING" id="158441.A0A226EUI4"/>
<proteinExistence type="predicted"/>
<evidence type="ECO:0000259" key="10">
    <source>
        <dbReference type="PROSITE" id="PS50089"/>
    </source>
</evidence>
<dbReference type="GO" id="GO:0043161">
    <property type="term" value="P:proteasome-mediated ubiquitin-dependent protein catabolic process"/>
    <property type="evidence" value="ECO:0007669"/>
    <property type="project" value="TreeGrafter"/>
</dbReference>
<evidence type="ECO:0000256" key="5">
    <source>
        <dbReference type="ARBA" id="ARBA00022771"/>
    </source>
</evidence>
<evidence type="ECO:0000256" key="4">
    <source>
        <dbReference type="ARBA" id="ARBA00022737"/>
    </source>
</evidence>
<dbReference type="GO" id="GO:0000151">
    <property type="term" value="C:ubiquitin ligase complex"/>
    <property type="evidence" value="ECO:0007669"/>
    <property type="project" value="TreeGrafter"/>
</dbReference>
<keyword evidence="6" id="KW-0833">Ubl conjugation pathway</keyword>
<dbReference type="Proteomes" id="UP000198287">
    <property type="component" value="Unassembled WGS sequence"/>
</dbReference>
<dbReference type="Gene3D" id="3.30.40.10">
    <property type="entry name" value="Zinc/RING finger domain, C3HC4 (zinc finger)"/>
    <property type="match status" value="1"/>
</dbReference>
<keyword evidence="2" id="KW-0808">Transferase</keyword>
<dbReference type="InterPro" id="IPR051628">
    <property type="entry name" value="LUBAC_E3_Ligases"/>
</dbReference>
<evidence type="ECO:0000313" key="12">
    <source>
        <dbReference type="EMBL" id="OXA60471.1"/>
    </source>
</evidence>
<keyword evidence="9" id="KW-0472">Membrane</keyword>
<dbReference type="InterPro" id="IPR044066">
    <property type="entry name" value="TRIAD_supradom"/>
</dbReference>
<reference evidence="12 13" key="1">
    <citation type="submission" date="2015-12" db="EMBL/GenBank/DDBJ databases">
        <title>The genome of Folsomia candida.</title>
        <authorList>
            <person name="Faddeeva A."/>
            <person name="Derks M.F."/>
            <person name="Anvar Y."/>
            <person name="Smit S."/>
            <person name="Van Straalen N."/>
            <person name="Roelofs D."/>
        </authorList>
    </citation>
    <scope>NUCLEOTIDE SEQUENCE [LARGE SCALE GENOMIC DNA]</scope>
    <source>
        <strain evidence="12 13">VU population</strain>
        <tissue evidence="12">Whole body</tissue>
    </source>
</reference>
<dbReference type="PANTHER" id="PTHR22770:SF13">
    <property type="entry name" value="RING-TYPE DOMAIN-CONTAINING PROTEIN"/>
    <property type="match status" value="1"/>
</dbReference>